<keyword evidence="2" id="KW-0812">Transmembrane</keyword>
<feature type="compositionally biased region" description="Basic and acidic residues" evidence="1">
    <location>
        <begin position="654"/>
        <end position="676"/>
    </location>
</feature>
<feature type="region of interest" description="Disordered" evidence="1">
    <location>
        <begin position="453"/>
        <end position="626"/>
    </location>
</feature>
<keyword evidence="5" id="KW-1185">Reference proteome</keyword>
<gene>
    <name evidence="4" type="ORF">ACJMK2_043701</name>
</gene>
<organism evidence="4 5">
    <name type="scientific">Sinanodonta woodiana</name>
    <name type="common">Chinese pond mussel</name>
    <name type="synonym">Anodonta woodiana</name>
    <dbReference type="NCBI Taxonomy" id="1069815"/>
    <lineage>
        <taxon>Eukaryota</taxon>
        <taxon>Metazoa</taxon>
        <taxon>Spiralia</taxon>
        <taxon>Lophotrochozoa</taxon>
        <taxon>Mollusca</taxon>
        <taxon>Bivalvia</taxon>
        <taxon>Autobranchia</taxon>
        <taxon>Heteroconchia</taxon>
        <taxon>Palaeoheterodonta</taxon>
        <taxon>Unionida</taxon>
        <taxon>Unionoidea</taxon>
        <taxon>Unionidae</taxon>
        <taxon>Unioninae</taxon>
        <taxon>Sinanodonta</taxon>
    </lineage>
</organism>
<evidence type="ECO:0000256" key="1">
    <source>
        <dbReference type="SAM" id="MobiDB-lite"/>
    </source>
</evidence>
<evidence type="ECO:0000313" key="4">
    <source>
        <dbReference type="EMBL" id="KAL3866400.1"/>
    </source>
</evidence>
<sequence length="698" mass="78338">MLHIIQFTCSLVVFYGIGRALGQALPDETLYTDNACYGSSANYSYFTASCSTNHAIAVSNVLGGAKPYTATSCPPEVEGNRTLNFSDCCVLSRGDCIEEFPEALKTYHDGCSGEQACTRGTSARRFSLTKCQEPLVNNTYTSYLELDYYCINKTTIGSTCTSVSMTTSGKALYLWNNGYPNTASADCNCSIEVNSSTAQINVTAMRTEFVGNSSIRFLDGVCDAKETILFSNVSTITNTFISTSNYLLMKYTRGQINDTARYWLRFKATNSSANLIVQCQPESKPVCTTTTSTTTATSTTTSTTTPSTTTSTTSTPSTTTSTTKTPSTTTIINTTTSSTTTTTASTVTILNTATTKEKASESVMIGIIIGVICLLILIVAIVIIIIYRRVIIPARNRRAAEEVNNRDEQSTEPSDYNKESMIEQGSLSGGKSSAPPAATLFTPRTQALSLMLTNSNGLGSNIHKKHKKKRRHHRDRQDNPQRIEHAGREEEENGMSYHASLPTFEIYNENGEGRGRKNKKKKRKEKKHSARADDVDDQDLEQDKEEMHMFESKVHPELQEEQEVNATKEEKKKKKKRKKRKKHIEEEEGKEMKHERTKTKRRHKHTEDGQGVQNGEEETFSEEKKEIYNDQYEEGMKRKHHKEEYGVLNEEVIREKITTKHIKHSEDSVPNDEDRERKRKKRKKKQRLQKEETEDGGE</sequence>
<comment type="caution">
    <text evidence="4">The sequence shown here is derived from an EMBL/GenBank/DDBJ whole genome shotgun (WGS) entry which is preliminary data.</text>
</comment>
<keyword evidence="2" id="KW-0472">Membrane</keyword>
<evidence type="ECO:0000313" key="5">
    <source>
        <dbReference type="Proteomes" id="UP001634394"/>
    </source>
</evidence>
<evidence type="ECO:0000256" key="2">
    <source>
        <dbReference type="SAM" id="Phobius"/>
    </source>
</evidence>
<feature type="region of interest" description="Disordered" evidence="1">
    <location>
        <begin position="654"/>
        <end position="698"/>
    </location>
</feature>
<feature type="compositionally biased region" description="Basic residues" evidence="1">
    <location>
        <begin position="571"/>
        <end position="582"/>
    </location>
</feature>
<dbReference type="EMBL" id="JBJQND010000009">
    <property type="protein sequence ID" value="KAL3866400.1"/>
    <property type="molecule type" value="Genomic_DNA"/>
</dbReference>
<dbReference type="Proteomes" id="UP001634394">
    <property type="component" value="Unassembled WGS sequence"/>
</dbReference>
<name>A0ABD3VYI8_SINWO</name>
<keyword evidence="2" id="KW-1133">Transmembrane helix</keyword>
<accession>A0ABD3VYI8</accession>
<feature type="compositionally biased region" description="Acidic residues" evidence="1">
    <location>
        <begin position="534"/>
        <end position="544"/>
    </location>
</feature>
<feature type="region of interest" description="Disordered" evidence="1">
    <location>
        <begin position="285"/>
        <end position="331"/>
    </location>
</feature>
<feature type="compositionally biased region" description="Basic and acidic residues" evidence="1">
    <location>
        <begin position="475"/>
        <end position="488"/>
    </location>
</feature>
<feature type="compositionally biased region" description="Low complexity" evidence="1">
    <location>
        <begin position="288"/>
        <end position="331"/>
    </location>
</feature>
<dbReference type="PANTHER" id="PTHR16861">
    <property type="entry name" value="GLYCOPROTEIN 38"/>
    <property type="match status" value="1"/>
</dbReference>
<dbReference type="PANTHER" id="PTHR16861:SF4">
    <property type="entry name" value="SH3 DOMAIN PROTEIN (AFU_ORTHOLOGUE AFUA_1G13610)"/>
    <property type="match status" value="1"/>
</dbReference>
<proteinExistence type="predicted"/>
<feature type="transmembrane region" description="Helical" evidence="2">
    <location>
        <begin position="363"/>
        <end position="387"/>
    </location>
</feature>
<feature type="compositionally biased region" description="Basic residues" evidence="1">
    <location>
        <begin position="516"/>
        <end position="529"/>
    </location>
</feature>
<feature type="region of interest" description="Disordered" evidence="1">
    <location>
        <begin position="400"/>
        <end position="438"/>
    </location>
</feature>
<feature type="compositionally biased region" description="Basic and acidic residues" evidence="1">
    <location>
        <begin position="400"/>
        <end position="421"/>
    </location>
</feature>
<feature type="signal peptide" evidence="3">
    <location>
        <begin position="1"/>
        <end position="22"/>
    </location>
</feature>
<dbReference type="AlphaFoldDB" id="A0ABD3VYI8"/>
<keyword evidence="3" id="KW-0732">Signal</keyword>
<feature type="compositionally biased region" description="Basic and acidic residues" evidence="1">
    <location>
        <begin position="545"/>
        <end position="558"/>
    </location>
</feature>
<reference evidence="4 5" key="1">
    <citation type="submission" date="2024-11" db="EMBL/GenBank/DDBJ databases">
        <title>Chromosome-level genome assembly of the freshwater bivalve Anodonta woodiana.</title>
        <authorList>
            <person name="Chen X."/>
        </authorList>
    </citation>
    <scope>NUCLEOTIDE SEQUENCE [LARGE SCALE GENOMIC DNA]</scope>
    <source>
        <strain evidence="4">MN2024</strain>
        <tissue evidence="4">Gills</tissue>
    </source>
</reference>
<feature type="chain" id="PRO_5044844349" evidence="3">
    <location>
        <begin position="23"/>
        <end position="698"/>
    </location>
</feature>
<evidence type="ECO:0000256" key="3">
    <source>
        <dbReference type="SAM" id="SignalP"/>
    </source>
</evidence>
<feature type="compositionally biased region" description="Basic residues" evidence="1">
    <location>
        <begin position="677"/>
        <end position="687"/>
    </location>
</feature>
<feature type="compositionally biased region" description="Basic residues" evidence="1">
    <location>
        <begin position="595"/>
        <end position="604"/>
    </location>
</feature>
<feature type="compositionally biased region" description="Basic residues" evidence="1">
    <location>
        <begin position="462"/>
        <end position="474"/>
    </location>
</feature>
<protein>
    <submittedName>
        <fullName evidence="4">Uncharacterized protein</fullName>
    </submittedName>
</protein>